<keyword evidence="1" id="KW-1133">Transmembrane helix</keyword>
<name>A0A0M3IZ15_ANISI</name>
<organism evidence="4">
    <name type="scientific">Anisakis simplex</name>
    <name type="common">Herring worm</name>
    <dbReference type="NCBI Taxonomy" id="6269"/>
    <lineage>
        <taxon>Eukaryota</taxon>
        <taxon>Metazoa</taxon>
        <taxon>Ecdysozoa</taxon>
        <taxon>Nematoda</taxon>
        <taxon>Chromadorea</taxon>
        <taxon>Rhabditida</taxon>
        <taxon>Spirurina</taxon>
        <taxon>Ascaridomorpha</taxon>
        <taxon>Ascaridoidea</taxon>
        <taxon>Anisakidae</taxon>
        <taxon>Anisakis</taxon>
        <taxon>Anisakis simplex complex</taxon>
    </lineage>
</organism>
<keyword evidence="1" id="KW-0472">Membrane</keyword>
<keyword evidence="3" id="KW-1185">Reference proteome</keyword>
<keyword evidence="1" id="KW-0812">Transmembrane</keyword>
<reference evidence="4" key="1">
    <citation type="submission" date="2017-02" db="UniProtKB">
        <authorList>
            <consortium name="WormBaseParasite"/>
        </authorList>
    </citation>
    <scope>IDENTIFICATION</scope>
</reference>
<dbReference type="AlphaFoldDB" id="A0A0M3IZ15"/>
<dbReference type="EMBL" id="UYRR01000232">
    <property type="protein sequence ID" value="VDK17668.1"/>
    <property type="molecule type" value="Genomic_DNA"/>
</dbReference>
<evidence type="ECO:0000256" key="1">
    <source>
        <dbReference type="SAM" id="Phobius"/>
    </source>
</evidence>
<evidence type="ECO:0000313" key="2">
    <source>
        <dbReference type="EMBL" id="VDK17668.1"/>
    </source>
</evidence>
<reference evidence="2 3" key="2">
    <citation type="submission" date="2018-11" db="EMBL/GenBank/DDBJ databases">
        <authorList>
            <consortium name="Pathogen Informatics"/>
        </authorList>
    </citation>
    <scope>NUCLEOTIDE SEQUENCE [LARGE SCALE GENOMIC DNA]</scope>
</reference>
<proteinExistence type="predicted"/>
<evidence type="ECO:0000313" key="4">
    <source>
        <dbReference type="WBParaSite" id="ASIM_0000049501-mRNA-1"/>
    </source>
</evidence>
<dbReference type="WBParaSite" id="ASIM_0000049501-mRNA-1">
    <property type="protein sequence ID" value="ASIM_0000049501-mRNA-1"/>
    <property type="gene ID" value="ASIM_0000049501"/>
</dbReference>
<feature type="transmembrane region" description="Helical" evidence="1">
    <location>
        <begin position="43"/>
        <end position="62"/>
    </location>
</feature>
<dbReference type="Proteomes" id="UP000267096">
    <property type="component" value="Unassembled WGS sequence"/>
</dbReference>
<accession>A0A0M3IZ15</accession>
<gene>
    <name evidence="2" type="ORF">ASIM_LOCUS398</name>
</gene>
<evidence type="ECO:0000313" key="3">
    <source>
        <dbReference type="Proteomes" id="UP000267096"/>
    </source>
</evidence>
<sequence>MHDFVSKQIARKQLIDFLRENFMVSAGNQHRIFFLEIPKFPGFVLMTAIATSIFFFLCISTLSDTTFGAFQINRYSLPFSAPTVAKTAAVQAPIAGKSPLFVSNHDDAPGRREFVVLFDDKGHRRNDSLAGRSFRTYVKPKLRDWLKIGWHWH</sequence>
<protein>
    <submittedName>
        <fullName evidence="2 4">Uncharacterized protein</fullName>
    </submittedName>
</protein>